<name>A0A9P4R3Y0_9PLEO</name>
<dbReference type="Proteomes" id="UP000799444">
    <property type="component" value="Unassembled WGS sequence"/>
</dbReference>
<evidence type="ECO:0000313" key="1">
    <source>
        <dbReference type="EMBL" id="KAF2736264.1"/>
    </source>
</evidence>
<comment type="caution">
    <text evidence="1">The sequence shown here is derived from an EMBL/GenBank/DDBJ whole genome shotgun (WGS) entry which is preliminary data.</text>
</comment>
<sequence>MMWNGSSWSESPCDALIGTMSGELGWQKFKQGASDSLLNRCQRLNVKIPDKQEPKPSDTTAMDNMEQWIRDVKFYSKITRRDFTPIVDIEE</sequence>
<evidence type="ECO:0000313" key="2">
    <source>
        <dbReference type="Proteomes" id="UP000799444"/>
    </source>
</evidence>
<proteinExistence type="predicted"/>
<organism evidence="1 2">
    <name type="scientific">Polyplosphaeria fusca</name>
    <dbReference type="NCBI Taxonomy" id="682080"/>
    <lineage>
        <taxon>Eukaryota</taxon>
        <taxon>Fungi</taxon>
        <taxon>Dikarya</taxon>
        <taxon>Ascomycota</taxon>
        <taxon>Pezizomycotina</taxon>
        <taxon>Dothideomycetes</taxon>
        <taxon>Pleosporomycetidae</taxon>
        <taxon>Pleosporales</taxon>
        <taxon>Tetraplosphaeriaceae</taxon>
        <taxon>Polyplosphaeria</taxon>
    </lineage>
</organism>
<accession>A0A9P4R3Y0</accession>
<gene>
    <name evidence="1" type="ORF">EJ04DRAFT_511229</name>
</gene>
<keyword evidence="2" id="KW-1185">Reference proteome</keyword>
<reference evidence="1" key="1">
    <citation type="journal article" date="2020" name="Stud. Mycol.">
        <title>101 Dothideomycetes genomes: a test case for predicting lifestyles and emergence of pathogens.</title>
        <authorList>
            <person name="Haridas S."/>
            <person name="Albert R."/>
            <person name="Binder M."/>
            <person name="Bloem J."/>
            <person name="Labutti K."/>
            <person name="Salamov A."/>
            <person name="Andreopoulos B."/>
            <person name="Baker S."/>
            <person name="Barry K."/>
            <person name="Bills G."/>
            <person name="Bluhm B."/>
            <person name="Cannon C."/>
            <person name="Castanera R."/>
            <person name="Culley D."/>
            <person name="Daum C."/>
            <person name="Ezra D."/>
            <person name="Gonzalez J."/>
            <person name="Henrissat B."/>
            <person name="Kuo A."/>
            <person name="Liang C."/>
            <person name="Lipzen A."/>
            <person name="Lutzoni F."/>
            <person name="Magnuson J."/>
            <person name="Mondo S."/>
            <person name="Nolan M."/>
            <person name="Ohm R."/>
            <person name="Pangilinan J."/>
            <person name="Park H.-J."/>
            <person name="Ramirez L."/>
            <person name="Alfaro M."/>
            <person name="Sun H."/>
            <person name="Tritt A."/>
            <person name="Yoshinaga Y."/>
            <person name="Zwiers L.-H."/>
            <person name="Turgeon B."/>
            <person name="Goodwin S."/>
            <person name="Spatafora J."/>
            <person name="Crous P."/>
            <person name="Grigoriev I."/>
        </authorList>
    </citation>
    <scope>NUCLEOTIDE SEQUENCE</scope>
    <source>
        <strain evidence="1">CBS 125425</strain>
    </source>
</reference>
<protein>
    <submittedName>
        <fullName evidence="1">Uncharacterized protein</fullName>
    </submittedName>
</protein>
<dbReference type="EMBL" id="ML996127">
    <property type="protein sequence ID" value="KAF2736264.1"/>
    <property type="molecule type" value="Genomic_DNA"/>
</dbReference>
<dbReference type="AlphaFoldDB" id="A0A9P4R3Y0"/>